<evidence type="ECO:0000256" key="2">
    <source>
        <dbReference type="ARBA" id="ARBA00022723"/>
    </source>
</evidence>
<dbReference type="PRINTS" id="PR00116">
    <property type="entry name" value="ARGINASE"/>
</dbReference>
<dbReference type="Pfam" id="PF00491">
    <property type="entry name" value="Arginase"/>
    <property type="match status" value="1"/>
</dbReference>
<dbReference type="Proteomes" id="UP000613580">
    <property type="component" value="Unassembled WGS sequence"/>
</dbReference>
<dbReference type="EMBL" id="JACAZE010000012">
    <property type="protein sequence ID" value="KAF7302514.1"/>
    <property type="molecule type" value="Genomic_DNA"/>
</dbReference>
<dbReference type="InterPro" id="IPR020855">
    <property type="entry name" value="Ureohydrolase_Mn_BS"/>
</dbReference>
<dbReference type="GO" id="GO:0008783">
    <property type="term" value="F:agmatinase activity"/>
    <property type="evidence" value="ECO:0007669"/>
    <property type="project" value="TreeGrafter"/>
</dbReference>
<evidence type="ECO:0000256" key="3">
    <source>
        <dbReference type="ARBA" id="ARBA00022801"/>
    </source>
</evidence>
<keyword evidence="8" id="KW-1185">Reference proteome</keyword>
<gene>
    <name evidence="7" type="ORF">HMN09_00885800</name>
</gene>
<dbReference type="GO" id="GO:0033389">
    <property type="term" value="P:putrescine biosynthetic process from arginine, via agmatine"/>
    <property type="evidence" value="ECO:0007669"/>
    <property type="project" value="TreeGrafter"/>
</dbReference>
<sequence length="391" mass="42590">MSLQLSLLLLILPVALAHHDSHDYNQLPLTQPDAHASTWLEKYGAQIDQPFSGPLSFAHIPYTRCLEDENTPFDIAILGMPFDTGVTYRPGARFGPYGIRSGSRRQREGRGYTMSWKLNPYTSGATIIDCGDVPVSPFDNALAVDQMEVAYSTLLARKTASGAAKNVPKIVSLGGDHTIVLPILRALYKKYGPITVIHFDAHLDTWPGYAGAITEQSQITHGTFFYLAHQEGLITNSSIHAGIRTKLAGPEDLENDLEVGFQLISADDIDDLGVPEIVERIRGRVGSRPVYLSLDIDVLDPSVAPATGTPEPAGWHARELKRIIRGLAGLNFVGADIVEVSPAYDFAEVTTTVAADLVHDFLSMFLSQAPPSSESRTNTNKIATAKDDREL</sequence>
<dbReference type="PANTHER" id="PTHR11358:SF26">
    <property type="entry name" value="GUANIDINO ACID HYDROLASE, MITOCHONDRIAL"/>
    <property type="match status" value="1"/>
</dbReference>
<keyword evidence="6" id="KW-0732">Signal</keyword>
<evidence type="ECO:0000256" key="1">
    <source>
        <dbReference type="ARBA" id="ARBA00009227"/>
    </source>
</evidence>
<accession>A0A8H6W7W4</accession>
<keyword evidence="2" id="KW-0479">Metal-binding</keyword>
<feature type="signal peptide" evidence="6">
    <location>
        <begin position="1"/>
        <end position="17"/>
    </location>
</feature>
<dbReference type="AlphaFoldDB" id="A0A8H6W7W4"/>
<feature type="chain" id="PRO_5034947032" evidence="6">
    <location>
        <begin position="18"/>
        <end position="391"/>
    </location>
</feature>
<comment type="caution">
    <text evidence="7">The sequence shown here is derived from an EMBL/GenBank/DDBJ whole genome shotgun (WGS) entry which is preliminary data.</text>
</comment>
<comment type="similarity">
    <text evidence="1">Belongs to the arginase family. Agmatinase subfamily.</text>
</comment>
<proteinExistence type="inferred from homology"/>
<evidence type="ECO:0000313" key="8">
    <source>
        <dbReference type="Proteomes" id="UP000613580"/>
    </source>
</evidence>
<dbReference type="PROSITE" id="PS01053">
    <property type="entry name" value="ARGINASE_1"/>
    <property type="match status" value="1"/>
</dbReference>
<keyword evidence="3 4" id="KW-0378">Hydrolase</keyword>
<dbReference type="FunFam" id="3.40.800.10:FF:000014">
    <property type="entry name" value="Arginase family protein"/>
    <property type="match status" value="1"/>
</dbReference>
<evidence type="ECO:0000256" key="6">
    <source>
        <dbReference type="SAM" id="SignalP"/>
    </source>
</evidence>
<dbReference type="GO" id="GO:0046872">
    <property type="term" value="F:metal ion binding"/>
    <property type="evidence" value="ECO:0007669"/>
    <property type="project" value="UniProtKB-KW"/>
</dbReference>
<evidence type="ECO:0000256" key="5">
    <source>
        <dbReference type="SAM" id="MobiDB-lite"/>
    </source>
</evidence>
<organism evidence="7 8">
    <name type="scientific">Mycena chlorophos</name>
    <name type="common">Agaric fungus</name>
    <name type="synonym">Agaricus chlorophos</name>
    <dbReference type="NCBI Taxonomy" id="658473"/>
    <lineage>
        <taxon>Eukaryota</taxon>
        <taxon>Fungi</taxon>
        <taxon>Dikarya</taxon>
        <taxon>Basidiomycota</taxon>
        <taxon>Agaricomycotina</taxon>
        <taxon>Agaricomycetes</taxon>
        <taxon>Agaricomycetidae</taxon>
        <taxon>Agaricales</taxon>
        <taxon>Marasmiineae</taxon>
        <taxon>Mycenaceae</taxon>
        <taxon>Mycena</taxon>
    </lineage>
</organism>
<evidence type="ECO:0000256" key="4">
    <source>
        <dbReference type="RuleBase" id="RU003684"/>
    </source>
</evidence>
<feature type="region of interest" description="Disordered" evidence="5">
    <location>
        <begin position="369"/>
        <end position="391"/>
    </location>
</feature>
<dbReference type="InterPro" id="IPR023696">
    <property type="entry name" value="Ureohydrolase_dom_sf"/>
</dbReference>
<protein>
    <submittedName>
        <fullName evidence="7">Arginase/deacetylase</fullName>
    </submittedName>
</protein>
<dbReference type="PROSITE" id="PS51409">
    <property type="entry name" value="ARGINASE_2"/>
    <property type="match status" value="1"/>
</dbReference>
<dbReference type="SUPFAM" id="SSF52768">
    <property type="entry name" value="Arginase/deacetylase"/>
    <property type="match status" value="1"/>
</dbReference>
<dbReference type="PANTHER" id="PTHR11358">
    <property type="entry name" value="ARGINASE/AGMATINASE"/>
    <property type="match status" value="1"/>
</dbReference>
<feature type="compositionally biased region" description="Polar residues" evidence="5">
    <location>
        <begin position="369"/>
        <end position="382"/>
    </location>
</feature>
<dbReference type="Gene3D" id="3.40.800.10">
    <property type="entry name" value="Ureohydrolase domain"/>
    <property type="match status" value="1"/>
</dbReference>
<dbReference type="CDD" id="cd11592">
    <property type="entry name" value="Agmatinase_PAH"/>
    <property type="match status" value="1"/>
</dbReference>
<evidence type="ECO:0000313" key="7">
    <source>
        <dbReference type="EMBL" id="KAF7302514.1"/>
    </source>
</evidence>
<dbReference type="OrthoDB" id="288726at2759"/>
<reference evidence="7" key="1">
    <citation type="submission" date="2020-05" db="EMBL/GenBank/DDBJ databases">
        <title>Mycena genomes resolve the evolution of fungal bioluminescence.</title>
        <authorList>
            <person name="Tsai I.J."/>
        </authorList>
    </citation>
    <scope>NUCLEOTIDE SEQUENCE</scope>
    <source>
        <strain evidence="7">110903Hualien_Pintung</strain>
    </source>
</reference>
<name>A0A8H6W7W4_MYCCL</name>
<dbReference type="InterPro" id="IPR006035">
    <property type="entry name" value="Ureohydrolase"/>
</dbReference>